<name>A0A9P3B4V5_9EURO</name>
<feature type="compositionally biased region" description="Polar residues" evidence="2">
    <location>
        <begin position="611"/>
        <end position="625"/>
    </location>
</feature>
<feature type="region of interest" description="Disordered" evidence="2">
    <location>
        <begin position="692"/>
        <end position="715"/>
    </location>
</feature>
<dbReference type="SMART" id="SM00906">
    <property type="entry name" value="Fungal_trans"/>
    <property type="match status" value="1"/>
</dbReference>
<reference evidence="4 5" key="1">
    <citation type="submission" date="2018-10" db="EMBL/GenBank/DDBJ databases">
        <title>Pan-genome distribution and transcriptional activeness of fungal secondary metabolism genes in Aspergillus section Fumigati.</title>
        <authorList>
            <person name="Takahashi H."/>
            <person name="Umemura M."/>
            <person name="Ninomiya A."/>
            <person name="Kusuya Y."/>
            <person name="Urayama S."/>
            <person name="Shimizu M."/>
            <person name="Watanabe A."/>
            <person name="Kamei K."/>
            <person name="Yaguchi T."/>
            <person name="Hagiwara D."/>
        </authorList>
    </citation>
    <scope>NUCLEOTIDE SEQUENCE [LARGE SCALE GENOMIC DNA]</scope>
    <source>
        <strain evidence="4 5">IFM 55266</strain>
    </source>
</reference>
<feature type="compositionally biased region" description="Polar residues" evidence="2">
    <location>
        <begin position="1"/>
        <end position="12"/>
    </location>
</feature>
<proteinExistence type="predicted"/>
<dbReference type="PANTHER" id="PTHR47783:SF1">
    <property type="entry name" value="ZN(II)2CYS6 TRANSCRIPTION FACTOR (EUROFUNG)"/>
    <property type="match status" value="1"/>
</dbReference>
<feature type="region of interest" description="Disordered" evidence="2">
    <location>
        <begin position="1"/>
        <end position="137"/>
    </location>
</feature>
<dbReference type="PANTHER" id="PTHR47783">
    <property type="entry name" value="ZN(II)2CYS6 TRANSCRIPTION FACTOR (EUROFUNG)-RELATED"/>
    <property type="match status" value="1"/>
</dbReference>
<keyword evidence="1" id="KW-0539">Nucleus</keyword>
<feature type="region of interest" description="Disordered" evidence="2">
    <location>
        <begin position="554"/>
        <end position="579"/>
    </location>
</feature>
<feature type="compositionally biased region" description="Low complexity" evidence="2">
    <location>
        <begin position="692"/>
        <end position="703"/>
    </location>
</feature>
<accession>A0A9P3B4V5</accession>
<feature type="compositionally biased region" description="Polar residues" evidence="2">
    <location>
        <begin position="633"/>
        <end position="646"/>
    </location>
</feature>
<evidence type="ECO:0000256" key="1">
    <source>
        <dbReference type="ARBA" id="ARBA00023242"/>
    </source>
</evidence>
<dbReference type="Proteomes" id="UP001043456">
    <property type="component" value="Unassembled WGS sequence"/>
</dbReference>
<evidence type="ECO:0000313" key="5">
    <source>
        <dbReference type="Proteomes" id="UP001043456"/>
    </source>
</evidence>
<comment type="caution">
    <text evidence="4">The sequence shown here is derived from an EMBL/GenBank/DDBJ whole genome shotgun (WGS) entry which is preliminary data.</text>
</comment>
<dbReference type="Pfam" id="PF04082">
    <property type="entry name" value="Fungal_trans"/>
    <property type="match status" value="1"/>
</dbReference>
<dbReference type="GO" id="GO:0006351">
    <property type="term" value="P:DNA-templated transcription"/>
    <property type="evidence" value="ECO:0007669"/>
    <property type="project" value="InterPro"/>
</dbReference>
<evidence type="ECO:0000259" key="3">
    <source>
        <dbReference type="SMART" id="SM00906"/>
    </source>
</evidence>
<feature type="compositionally biased region" description="Polar residues" evidence="2">
    <location>
        <begin position="704"/>
        <end position="715"/>
    </location>
</feature>
<dbReference type="RefSeq" id="XP_043154241.1">
    <property type="nucleotide sequence ID" value="XM_043298306.1"/>
</dbReference>
<sequence>MSHSSPVKNGGSNVPPARQIRFVSSDGQPQPKRRRVNAAEPSTHVRTPSGNASLAPSLAPLPSASERSNPQMVKSQSPDGASQYKQTLGSGLDRHADHTSSQDALLSRETSSSNIRESEQHTTGASPESSRTSLSSSHRTHVPYFRYFGPTAIVPGFKQMVVQVRGSRKSNTSLSSESLSPLRSPKSADVGIGRINSLVDNREFRDANTIPFYDRDDTLPVSNLVMHLCDLFFVHLGCSFPFLQRDRFLRDLKDKKVDTMLVDAVCALAARFSPHPLLGPPQAPSIDGSELQNDVKNSDRGHAFAHRAMGALVDSLSCPTLSVVQACLLLAYEQFGSNHDSGLWMYLGIAIRMAQDLGMQKLQGLKHSYGRRGVTPSAVLSGQAGKLREEEYDQCDGAQVPLSPSSGMKHDEDHRAWEREKVDTFWSIFFLDRVISSGTGRPVTLRDEEIELCFPLQSESKLSNGWPAPFPPLIRIIHLYGRVTDLINGIQDANHVTTETLKRLAGMESDLTDQKAKGIVDPLLYTEEEMENATETFPLPTSAVPTYRQAKPALSATVQPKNAASAATEGRTSPRIDPGQAIGWALTGATNSSQPNLSLLYQMPASQADYDTNRPTFSSQYSHSYPNLPAQFKQEQGSSSYPQSVETTRTSDGTRSSSISNGPAKYSSLVPPGRVAASDANLLLGLNTSYSNSTDSTSNTQPTYNQGLTSSSMSQLQPQTSHYSYSMASAQSERHAGSSHINPQSTHLQSNIGSNFGGVFIESQEVDVNALQQQEHFPFPFNGEILPYLEYLPQDVLHYFEEQQNYPPLMSADENHTQPSE</sequence>
<dbReference type="OrthoDB" id="2354469at2759"/>
<dbReference type="CDD" id="cd12148">
    <property type="entry name" value="fungal_TF_MHR"/>
    <property type="match status" value="1"/>
</dbReference>
<organism evidence="4 5">
    <name type="scientific">Aspergillus pseudoviridinutans</name>
    <dbReference type="NCBI Taxonomy" id="1517512"/>
    <lineage>
        <taxon>Eukaryota</taxon>
        <taxon>Fungi</taxon>
        <taxon>Dikarya</taxon>
        <taxon>Ascomycota</taxon>
        <taxon>Pezizomycotina</taxon>
        <taxon>Eurotiomycetes</taxon>
        <taxon>Eurotiomycetidae</taxon>
        <taxon>Eurotiales</taxon>
        <taxon>Aspergillaceae</taxon>
        <taxon>Aspergillus</taxon>
        <taxon>Aspergillus subgen. Fumigati</taxon>
    </lineage>
</organism>
<keyword evidence="5" id="KW-1185">Reference proteome</keyword>
<dbReference type="EMBL" id="BHVY01000002">
    <property type="protein sequence ID" value="GIJ83494.1"/>
    <property type="molecule type" value="Genomic_DNA"/>
</dbReference>
<dbReference type="InterPro" id="IPR007219">
    <property type="entry name" value="XnlR_reg_dom"/>
</dbReference>
<dbReference type="GeneID" id="67000929"/>
<feature type="compositionally biased region" description="Polar residues" evidence="2">
    <location>
        <begin position="66"/>
        <end position="89"/>
    </location>
</feature>
<feature type="compositionally biased region" description="Low complexity" evidence="2">
    <location>
        <begin position="52"/>
        <end position="65"/>
    </location>
</feature>
<dbReference type="GO" id="GO:0003677">
    <property type="term" value="F:DNA binding"/>
    <property type="evidence" value="ECO:0007669"/>
    <property type="project" value="InterPro"/>
</dbReference>
<evidence type="ECO:0000256" key="2">
    <source>
        <dbReference type="SAM" id="MobiDB-lite"/>
    </source>
</evidence>
<feature type="domain" description="Xylanolytic transcriptional activator regulatory" evidence="3">
    <location>
        <begin position="343"/>
        <end position="461"/>
    </location>
</feature>
<feature type="compositionally biased region" description="Low complexity" evidence="2">
    <location>
        <begin position="647"/>
        <end position="660"/>
    </location>
</feature>
<feature type="compositionally biased region" description="Polar residues" evidence="2">
    <location>
        <begin position="101"/>
        <end position="128"/>
    </location>
</feature>
<gene>
    <name evidence="4" type="ORF">Asppvi_002317</name>
</gene>
<dbReference type="AlphaFoldDB" id="A0A9P3B4V5"/>
<feature type="region of interest" description="Disordered" evidence="2">
    <location>
        <begin position="611"/>
        <end position="672"/>
    </location>
</feature>
<dbReference type="GO" id="GO:0008270">
    <property type="term" value="F:zinc ion binding"/>
    <property type="evidence" value="ECO:0007669"/>
    <property type="project" value="InterPro"/>
</dbReference>
<protein>
    <recommendedName>
        <fullName evidence="3">Xylanolytic transcriptional activator regulatory domain-containing protein</fullName>
    </recommendedName>
</protein>
<evidence type="ECO:0000313" key="4">
    <source>
        <dbReference type="EMBL" id="GIJ83494.1"/>
    </source>
</evidence>